<evidence type="ECO:0000313" key="1">
    <source>
        <dbReference type="EMBL" id="TVV76271.1"/>
    </source>
</evidence>
<dbReference type="GO" id="GO:0032259">
    <property type="term" value="P:methylation"/>
    <property type="evidence" value="ECO:0007669"/>
    <property type="project" value="UniProtKB-KW"/>
</dbReference>
<dbReference type="InterPro" id="IPR029063">
    <property type="entry name" value="SAM-dependent_MTases_sf"/>
</dbReference>
<comment type="caution">
    <text evidence="1">The sequence shown here is derived from an EMBL/GenBank/DDBJ whole genome shotgun (WGS) entry which is preliminary data.</text>
</comment>
<organism evidence="1 2">
    <name type="scientific">Alterirhizorhabdus solaris</name>
    <dbReference type="NCBI Taxonomy" id="2529389"/>
    <lineage>
        <taxon>Bacteria</taxon>
        <taxon>Pseudomonadati</taxon>
        <taxon>Pseudomonadota</taxon>
        <taxon>Alphaproteobacteria</taxon>
        <taxon>Sphingomonadales</taxon>
        <taxon>Rhizorhabdaceae</taxon>
        <taxon>Alterirhizorhabdus</taxon>
    </lineage>
</organism>
<protein>
    <submittedName>
        <fullName evidence="1">SAM-dependent methyltransferase</fullName>
    </submittedName>
</protein>
<sequence>MPSSNLDQYYTKDEVAAYFYRKFQQHFNDGLYLMVEPSAGTGSFLKLLPHGSIGYDLDPKYAGIIPADFLKVEIESGGRPVAIIGNPPFGKNASMAVRFFNHGARQSDVVALIVPRSFRKASIENRLDPAFQKVFEEAVPDNAFLSDGKAFHVPAMFQIWVRGDEPRRLRLVETKHPDFEFTTFDKADFAIQRVGAQAGRVHHDLSRSPSSTYFIRGKVERVMARLDFRRFTGDVAGNPSLAKSEIVLLYREWIDLRAAE</sequence>
<dbReference type="GO" id="GO:0008168">
    <property type="term" value="F:methyltransferase activity"/>
    <property type="evidence" value="ECO:0007669"/>
    <property type="project" value="UniProtKB-KW"/>
</dbReference>
<reference evidence="1 2" key="1">
    <citation type="submission" date="2019-07" db="EMBL/GenBank/DDBJ databases">
        <title>Sphingomonas solaris sp. nov., isolated from a solar panel from Boston, Massachusetts.</title>
        <authorList>
            <person name="Tanner K."/>
            <person name="Pascual J."/>
            <person name="Mancuso C."/>
            <person name="Pereto J."/>
            <person name="Khalil A."/>
            <person name="Vilanova C."/>
        </authorList>
    </citation>
    <scope>NUCLEOTIDE SEQUENCE [LARGE SCALE GENOMIC DNA]</scope>
    <source>
        <strain evidence="1 2">R4DWN</strain>
    </source>
</reference>
<keyword evidence="2" id="KW-1185">Reference proteome</keyword>
<evidence type="ECO:0000313" key="2">
    <source>
        <dbReference type="Proteomes" id="UP000318681"/>
    </source>
</evidence>
<proteinExistence type="predicted"/>
<dbReference type="Proteomes" id="UP000318681">
    <property type="component" value="Unassembled WGS sequence"/>
</dbReference>
<dbReference type="Gene3D" id="3.40.50.150">
    <property type="entry name" value="Vaccinia Virus protein VP39"/>
    <property type="match status" value="1"/>
</dbReference>
<keyword evidence="1" id="KW-0489">Methyltransferase</keyword>
<dbReference type="AlphaFoldDB" id="A0A558RA68"/>
<gene>
    <name evidence="1" type="ORF">FOY91_04930</name>
</gene>
<keyword evidence="1" id="KW-0808">Transferase</keyword>
<accession>A0A558RA68</accession>
<dbReference type="OrthoDB" id="95666at2"/>
<dbReference type="EMBL" id="VNIM01000012">
    <property type="protein sequence ID" value="TVV76271.1"/>
    <property type="molecule type" value="Genomic_DNA"/>
</dbReference>
<dbReference type="SUPFAM" id="SSF53335">
    <property type="entry name" value="S-adenosyl-L-methionine-dependent methyltransferases"/>
    <property type="match status" value="1"/>
</dbReference>
<name>A0A558RA68_9SPHN</name>